<proteinExistence type="predicted"/>
<keyword evidence="3" id="KW-1185">Reference proteome</keyword>
<dbReference type="RefSeq" id="WP_166253144.1">
    <property type="nucleotide sequence ID" value="NZ_JAAMOW010000002.1"/>
</dbReference>
<name>A0A6M2BQA5_9GAMM</name>
<dbReference type="AlphaFoldDB" id="A0A6M2BQA5"/>
<dbReference type="EMBL" id="JAAMOW010000002">
    <property type="protein sequence ID" value="NGY04263.1"/>
    <property type="molecule type" value="Genomic_DNA"/>
</dbReference>
<feature type="transmembrane region" description="Helical" evidence="1">
    <location>
        <begin position="74"/>
        <end position="94"/>
    </location>
</feature>
<evidence type="ECO:0000313" key="3">
    <source>
        <dbReference type="Proteomes" id="UP000472676"/>
    </source>
</evidence>
<sequence>MPAAIDALREWLSPWYLEIKFVHLAAVMAWIWSTSVAYVYYLVPAFQAWRRHPHDAGVIAQRDWVIDRFDRGAVIEHIAFPVVMISGPLLYWVGGWDSSATWLTIKLLIVFGLFVPIECFDYHLSHLGGNKRHALARGGPDHRERKLHQHWWFLLLTTPLIIYFTGIVVFLAVTKIGVGP</sequence>
<reference evidence="2 3" key="1">
    <citation type="journal article" date="2014" name="Int. J. Syst. Evol. Microbiol.">
        <title>Solimonas terrae sp. nov., isolated from soil.</title>
        <authorList>
            <person name="Kim S.J."/>
            <person name="Moon J.Y."/>
            <person name="Weon H.Y."/>
            <person name="Ahn J.H."/>
            <person name="Chen W.M."/>
            <person name="Kwon S.W."/>
        </authorList>
    </citation>
    <scope>NUCLEOTIDE SEQUENCE [LARGE SCALE GENOMIC DNA]</scope>
    <source>
        <strain evidence="2 3">KIS83-12</strain>
    </source>
</reference>
<keyword evidence="1" id="KW-0472">Membrane</keyword>
<feature type="transmembrane region" description="Helical" evidence="1">
    <location>
        <begin position="21"/>
        <end position="43"/>
    </location>
</feature>
<organism evidence="2 3">
    <name type="scientific">Solimonas terrae</name>
    <dbReference type="NCBI Taxonomy" id="1396819"/>
    <lineage>
        <taxon>Bacteria</taxon>
        <taxon>Pseudomonadati</taxon>
        <taxon>Pseudomonadota</taxon>
        <taxon>Gammaproteobacteria</taxon>
        <taxon>Nevskiales</taxon>
        <taxon>Nevskiaceae</taxon>
        <taxon>Solimonas</taxon>
    </lineage>
</organism>
<evidence type="ECO:0000313" key="2">
    <source>
        <dbReference type="EMBL" id="NGY04263.1"/>
    </source>
</evidence>
<feature type="transmembrane region" description="Helical" evidence="1">
    <location>
        <begin position="100"/>
        <end position="122"/>
    </location>
</feature>
<evidence type="ECO:0008006" key="4">
    <source>
        <dbReference type="Google" id="ProtNLM"/>
    </source>
</evidence>
<accession>A0A6M2BQA5</accession>
<keyword evidence="1" id="KW-0812">Transmembrane</keyword>
<dbReference type="Proteomes" id="UP000472676">
    <property type="component" value="Unassembled WGS sequence"/>
</dbReference>
<comment type="caution">
    <text evidence="2">The sequence shown here is derived from an EMBL/GenBank/DDBJ whole genome shotgun (WGS) entry which is preliminary data.</text>
</comment>
<feature type="transmembrane region" description="Helical" evidence="1">
    <location>
        <begin position="151"/>
        <end position="173"/>
    </location>
</feature>
<evidence type="ECO:0000256" key="1">
    <source>
        <dbReference type="SAM" id="Phobius"/>
    </source>
</evidence>
<gene>
    <name evidence="2" type="ORF">G7Y85_05775</name>
</gene>
<protein>
    <recommendedName>
        <fullName evidence="4">DUF2269 domain-containing protein</fullName>
    </recommendedName>
</protein>
<keyword evidence="1" id="KW-1133">Transmembrane helix</keyword>